<protein>
    <submittedName>
        <fullName evidence="2">Uncharacterized protein</fullName>
    </submittedName>
</protein>
<proteinExistence type="predicted"/>
<dbReference type="Proteomes" id="UP000266861">
    <property type="component" value="Unassembled WGS sequence"/>
</dbReference>
<dbReference type="EMBL" id="PQFF01000055">
    <property type="protein sequence ID" value="RHZ85905.1"/>
    <property type="molecule type" value="Genomic_DNA"/>
</dbReference>
<organism evidence="2 3">
    <name type="scientific">Diversispora epigaea</name>
    <dbReference type="NCBI Taxonomy" id="1348612"/>
    <lineage>
        <taxon>Eukaryota</taxon>
        <taxon>Fungi</taxon>
        <taxon>Fungi incertae sedis</taxon>
        <taxon>Mucoromycota</taxon>
        <taxon>Glomeromycotina</taxon>
        <taxon>Glomeromycetes</taxon>
        <taxon>Diversisporales</taxon>
        <taxon>Diversisporaceae</taxon>
        <taxon>Diversispora</taxon>
    </lineage>
</organism>
<gene>
    <name evidence="2" type="ORF">Glove_58g107</name>
</gene>
<evidence type="ECO:0000313" key="2">
    <source>
        <dbReference type="EMBL" id="RHZ85905.1"/>
    </source>
</evidence>
<reference evidence="2 3" key="1">
    <citation type="submission" date="2018-08" db="EMBL/GenBank/DDBJ databases">
        <title>Genome and evolution of the arbuscular mycorrhizal fungus Diversispora epigaea (formerly Glomus versiforme) and its bacterial endosymbionts.</title>
        <authorList>
            <person name="Sun X."/>
            <person name="Fei Z."/>
            <person name="Harrison M."/>
        </authorList>
    </citation>
    <scope>NUCLEOTIDE SEQUENCE [LARGE SCALE GENOMIC DNA]</scope>
    <source>
        <strain evidence="2 3">IT104</strain>
    </source>
</reference>
<accession>A0A397JC32</accession>
<evidence type="ECO:0000313" key="3">
    <source>
        <dbReference type="Proteomes" id="UP000266861"/>
    </source>
</evidence>
<feature type="region of interest" description="Disordered" evidence="1">
    <location>
        <begin position="1"/>
        <end position="59"/>
    </location>
</feature>
<comment type="caution">
    <text evidence="2">The sequence shown here is derived from an EMBL/GenBank/DDBJ whole genome shotgun (WGS) entry which is preliminary data.</text>
</comment>
<keyword evidence="3" id="KW-1185">Reference proteome</keyword>
<name>A0A397JC32_9GLOM</name>
<evidence type="ECO:0000256" key="1">
    <source>
        <dbReference type="SAM" id="MobiDB-lite"/>
    </source>
</evidence>
<dbReference type="AlphaFoldDB" id="A0A397JC32"/>
<sequence length="59" mass="6618">MNKNQNPIDGPINKPENISAARNVESSSEGEDKSESKNENDGDEDEETVNMKKSSWFFV</sequence>
<feature type="compositionally biased region" description="Basic and acidic residues" evidence="1">
    <location>
        <begin position="30"/>
        <end position="40"/>
    </location>
</feature>